<dbReference type="Gene3D" id="3.20.20.150">
    <property type="entry name" value="Divalent-metal-dependent TIM barrel enzymes"/>
    <property type="match status" value="1"/>
</dbReference>
<organism evidence="1 2">
    <name type="scientific">Eruca vesicaria subsp. sativa</name>
    <name type="common">Garden rocket</name>
    <name type="synonym">Eruca sativa</name>
    <dbReference type="NCBI Taxonomy" id="29727"/>
    <lineage>
        <taxon>Eukaryota</taxon>
        <taxon>Viridiplantae</taxon>
        <taxon>Streptophyta</taxon>
        <taxon>Embryophyta</taxon>
        <taxon>Tracheophyta</taxon>
        <taxon>Spermatophyta</taxon>
        <taxon>Magnoliopsida</taxon>
        <taxon>eudicotyledons</taxon>
        <taxon>Gunneridae</taxon>
        <taxon>Pentapetalae</taxon>
        <taxon>rosids</taxon>
        <taxon>malvids</taxon>
        <taxon>Brassicales</taxon>
        <taxon>Brassicaceae</taxon>
        <taxon>Brassiceae</taxon>
        <taxon>Eruca</taxon>
    </lineage>
</organism>
<gene>
    <name evidence="1" type="ORF">ERUC_LOCUS35200</name>
</gene>
<dbReference type="Proteomes" id="UP001642260">
    <property type="component" value="Unassembled WGS sequence"/>
</dbReference>
<sequence length="122" mass="13597">MKIDPSYRPSLVEGNGDLSLLIDLYSEDEVLRMDSGTRIAYAIHLSLQPSLLRTPEGTPCAKYQRCEADLTRADLLAFCQALSKISRFIWLRIPLVKSDAESRDATPKESGKAAMLIDLLNL</sequence>
<comment type="caution">
    <text evidence="1">The sequence shown here is derived from an EMBL/GenBank/DDBJ whole genome shotgun (WGS) entry which is preliminary data.</text>
</comment>
<evidence type="ECO:0000313" key="1">
    <source>
        <dbReference type="EMBL" id="CAH8382717.1"/>
    </source>
</evidence>
<name>A0ABC8LH17_ERUVS</name>
<protein>
    <submittedName>
        <fullName evidence="1">Uncharacterized protein</fullName>
    </submittedName>
</protein>
<keyword evidence="2" id="KW-1185">Reference proteome</keyword>
<dbReference type="AlphaFoldDB" id="A0ABC8LH17"/>
<evidence type="ECO:0000313" key="2">
    <source>
        <dbReference type="Proteomes" id="UP001642260"/>
    </source>
</evidence>
<reference evidence="1 2" key="1">
    <citation type="submission" date="2022-03" db="EMBL/GenBank/DDBJ databases">
        <authorList>
            <person name="Macdonald S."/>
            <person name="Ahmed S."/>
            <person name="Newling K."/>
        </authorList>
    </citation>
    <scope>NUCLEOTIDE SEQUENCE [LARGE SCALE GENOMIC DNA]</scope>
</reference>
<dbReference type="EMBL" id="CAKOAT010564042">
    <property type="protein sequence ID" value="CAH8382717.1"/>
    <property type="molecule type" value="Genomic_DNA"/>
</dbReference>
<accession>A0ABC8LH17</accession>
<proteinExistence type="predicted"/>